<dbReference type="InterPro" id="IPR001091">
    <property type="entry name" value="RM_Methyltransferase"/>
</dbReference>
<evidence type="ECO:0000313" key="9">
    <source>
        <dbReference type="Proteomes" id="UP000281647"/>
    </source>
</evidence>
<evidence type="ECO:0000256" key="1">
    <source>
        <dbReference type="ARBA" id="ARBA00006594"/>
    </source>
</evidence>
<dbReference type="PRINTS" id="PR00508">
    <property type="entry name" value="S21N4MTFRASE"/>
</dbReference>
<evidence type="ECO:0000259" key="7">
    <source>
        <dbReference type="Pfam" id="PF01555"/>
    </source>
</evidence>
<dbReference type="RefSeq" id="WP_128624511.1">
    <property type="nucleotide sequence ID" value="NZ_ML133508.1"/>
</dbReference>
<keyword evidence="2 8" id="KW-0489">Methyltransferase</keyword>
<dbReference type="EMBL" id="RKST01000003">
    <property type="protein sequence ID" value="RUM99009.1"/>
    <property type="molecule type" value="Genomic_DNA"/>
</dbReference>
<comment type="similarity">
    <text evidence="1 5">Belongs to the N(4)/N(6)-methyltransferase family.</text>
</comment>
<proteinExistence type="inferred from homology"/>
<dbReference type="SUPFAM" id="SSF53335">
    <property type="entry name" value="S-adenosyl-L-methionine-dependent methyltransferases"/>
    <property type="match status" value="1"/>
</dbReference>
<dbReference type="Gene3D" id="3.40.50.150">
    <property type="entry name" value="Vaccinia Virus protein VP39"/>
    <property type="match status" value="1"/>
</dbReference>
<comment type="caution">
    <text evidence="8">The sequence shown here is derived from an EMBL/GenBank/DDBJ whole genome shotgun (WGS) entry which is preliminary data.</text>
</comment>
<evidence type="ECO:0000256" key="4">
    <source>
        <dbReference type="ARBA" id="ARBA00047942"/>
    </source>
</evidence>
<dbReference type="GO" id="GO:0009007">
    <property type="term" value="F:site-specific DNA-methyltransferase (adenine-specific) activity"/>
    <property type="evidence" value="ECO:0007669"/>
    <property type="project" value="UniProtKB-EC"/>
</dbReference>
<dbReference type="Proteomes" id="UP000281647">
    <property type="component" value="Unassembled WGS sequence"/>
</dbReference>
<feature type="region of interest" description="Disordered" evidence="6">
    <location>
        <begin position="209"/>
        <end position="228"/>
    </location>
</feature>
<evidence type="ECO:0000256" key="5">
    <source>
        <dbReference type="RuleBase" id="RU362026"/>
    </source>
</evidence>
<dbReference type="GO" id="GO:0008170">
    <property type="term" value="F:N-methyltransferase activity"/>
    <property type="evidence" value="ECO:0007669"/>
    <property type="project" value="InterPro"/>
</dbReference>
<dbReference type="OrthoDB" id="9773571at2"/>
<protein>
    <recommendedName>
        <fullName evidence="5">Methyltransferase</fullName>
        <ecNumber evidence="5">2.1.1.-</ecNumber>
    </recommendedName>
</protein>
<dbReference type="GO" id="GO:0003677">
    <property type="term" value="F:DNA binding"/>
    <property type="evidence" value="ECO:0007669"/>
    <property type="project" value="InterPro"/>
</dbReference>
<dbReference type="AlphaFoldDB" id="A0A432VA07"/>
<reference evidence="8 9" key="1">
    <citation type="submission" date="2018-11" db="EMBL/GenBank/DDBJ databases">
        <title>Pseudaminobacter arsenicus sp. nov., an arsenic-resistant bacterium isolated from arsenic-rich aquifers.</title>
        <authorList>
            <person name="Mu Y."/>
        </authorList>
    </citation>
    <scope>NUCLEOTIDE SEQUENCE [LARGE SCALE GENOMIC DNA]</scope>
    <source>
        <strain evidence="8 9">CB3</strain>
    </source>
</reference>
<evidence type="ECO:0000256" key="2">
    <source>
        <dbReference type="ARBA" id="ARBA00022603"/>
    </source>
</evidence>
<sequence>MRTETFDNITLYNADCRDVEAAYSAIITDPPYGMAFRSNYRTVRHDAIANDGDVGMLQWTCRLPATHSKYIFCRWDNIAGVPKPKSLITWVKNNWSMGDLKHEHGRQTEVALFYPGPEHFFPNGRPSDVVRAPRTGNDDHPTQKPVELMEQVVLWTDGVVFDPFMGGGSTGIACARLGRAFVGVELDPGYFDTACRAIERAMGSPSMFKPKPANDNMPTASLFDEVAA</sequence>
<dbReference type="InterPro" id="IPR029063">
    <property type="entry name" value="SAM-dependent_MTases_sf"/>
</dbReference>
<gene>
    <name evidence="8" type="ORF">EET67_05045</name>
</gene>
<accession>A0A432VA07</accession>
<dbReference type="InterPro" id="IPR002052">
    <property type="entry name" value="DNA_methylase_N6_adenine_CS"/>
</dbReference>
<dbReference type="InterPro" id="IPR002941">
    <property type="entry name" value="DNA_methylase_N4/N6"/>
</dbReference>
<feature type="domain" description="DNA methylase N-4/N-6" evidence="7">
    <location>
        <begin position="131"/>
        <end position="194"/>
    </location>
</feature>
<dbReference type="GO" id="GO:0032259">
    <property type="term" value="P:methylation"/>
    <property type="evidence" value="ECO:0007669"/>
    <property type="project" value="UniProtKB-KW"/>
</dbReference>
<dbReference type="PROSITE" id="PS00092">
    <property type="entry name" value="N6_MTASE"/>
    <property type="match status" value="1"/>
</dbReference>
<comment type="catalytic activity">
    <reaction evidence="4">
        <text>a 2'-deoxyadenosine in DNA + S-adenosyl-L-methionine = an N(6)-methyl-2'-deoxyadenosine in DNA + S-adenosyl-L-homocysteine + H(+)</text>
        <dbReference type="Rhea" id="RHEA:15197"/>
        <dbReference type="Rhea" id="RHEA-COMP:12418"/>
        <dbReference type="Rhea" id="RHEA-COMP:12419"/>
        <dbReference type="ChEBI" id="CHEBI:15378"/>
        <dbReference type="ChEBI" id="CHEBI:57856"/>
        <dbReference type="ChEBI" id="CHEBI:59789"/>
        <dbReference type="ChEBI" id="CHEBI:90615"/>
        <dbReference type="ChEBI" id="CHEBI:90616"/>
        <dbReference type="EC" id="2.1.1.72"/>
    </reaction>
</comment>
<keyword evidence="9" id="KW-1185">Reference proteome</keyword>
<name>A0A432VA07_9HYPH</name>
<keyword evidence="3 8" id="KW-0808">Transferase</keyword>
<evidence type="ECO:0000256" key="6">
    <source>
        <dbReference type="SAM" id="MobiDB-lite"/>
    </source>
</evidence>
<evidence type="ECO:0000313" key="8">
    <source>
        <dbReference type="EMBL" id="RUM99009.1"/>
    </source>
</evidence>
<evidence type="ECO:0000256" key="3">
    <source>
        <dbReference type="ARBA" id="ARBA00022679"/>
    </source>
</evidence>
<dbReference type="Pfam" id="PF01555">
    <property type="entry name" value="N6_N4_Mtase"/>
    <property type="match status" value="1"/>
</dbReference>
<dbReference type="EC" id="2.1.1.-" evidence="5"/>
<organism evidence="8 9">
    <name type="scientific">Borborobacter arsenicus</name>
    <dbReference type="NCBI Taxonomy" id="1851146"/>
    <lineage>
        <taxon>Bacteria</taxon>
        <taxon>Pseudomonadati</taxon>
        <taxon>Pseudomonadota</taxon>
        <taxon>Alphaproteobacteria</taxon>
        <taxon>Hyphomicrobiales</taxon>
        <taxon>Phyllobacteriaceae</taxon>
        <taxon>Borborobacter</taxon>
    </lineage>
</organism>